<protein>
    <recommendedName>
        <fullName evidence="5">Flagellar hook-associated protein 2</fullName>
        <shortName evidence="5">HAP2</shortName>
    </recommendedName>
    <alternativeName>
        <fullName evidence="5">Flagellar cap protein</fullName>
    </alternativeName>
</protein>
<keyword evidence="8" id="KW-0282">Flagellum</keyword>
<dbReference type="EMBL" id="JACCFH010000001">
    <property type="protein sequence ID" value="NYG33388.1"/>
    <property type="molecule type" value="Genomic_DNA"/>
</dbReference>
<dbReference type="RefSeq" id="WP_179634157.1">
    <property type="nucleotide sequence ID" value="NZ_JACCFH010000001.1"/>
</dbReference>
<feature type="domain" description="Flagellar hook-associated protein 2 C-terminal" evidence="7">
    <location>
        <begin position="241"/>
        <end position="468"/>
    </location>
</feature>
<proteinExistence type="inferred from homology"/>
<name>A0A7Y9U5W1_9BURK</name>
<evidence type="ECO:0000256" key="4">
    <source>
        <dbReference type="ARBA" id="ARBA00023143"/>
    </source>
</evidence>
<dbReference type="GO" id="GO:0005576">
    <property type="term" value="C:extracellular region"/>
    <property type="evidence" value="ECO:0007669"/>
    <property type="project" value="UniProtKB-SubCell"/>
</dbReference>
<accession>A0A7Y9U5W1</accession>
<dbReference type="AlphaFoldDB" id="A0A7Y9U5W1"/>
<dbReference type="Proteomes" id="UP000518288">
    <property type="component" value="Unassembled WGS sequence"/>
</dbReference>
<keyword evidence="9" id="KW-1185">Reference proteome</keyword>
<dbReference type="Pfam" id="PF07195">
    <property type="entry name" value="FliD_C"/>
    <property type="match status" value="1"/>
</dbReference>
<keyword evidence="8" id="KW-0966">Cell projection</keyword>
<comment type="similarity">
    <text evidence="1 5">Belongs to the FliD family.</text>
</comment>
<gene>
    <name evidence="8" type="ORF">BDD16_002374</name>
</gene>
<evidence type="ECO:0000259" key="7">
    <source>
        <dbReference type="Pfam" id="PF07195"/>
    </source>
</evidence>
<dbReference type="InterPro" id="IPR003481">
    <property type="entry name" value="FliD_N"/>
</dbReference>
<dbReference type="InterPro" id="IPR010810">
    <property type="entry name" value="Flagellin_hook_IN_motif"/>
</dbReference>
<dbReference type="GO" id="GO:0009421">
    <property type="term" value="C:bacterial-type flagellum filament cap"/>
    <property type="evidence" value="ECO:0007669"/>
    <property type="project" value="InterPro"/>
</dbReference>
<reference evidence="8 9" key="1">
    <citation type="submission" date="2020-07" db="EMBL/GenBank/DDBJ databases">
        <title>Genomic Encyclopedia of Archaeal and Bacterial Type Strains, Phase II (KMG-II): from individual species to whole genera.</title>
        <authorList>
            <person name="Goeker M."/>
        </authorList>
    </citation>
    <scope>NUCLEOTIDE SEQUENCE [LARGE SCALE GENOMIC DNA]</scope>
    <source>
        <strain evidence="8 9">DSM 21226</strain>
    </source>
</reference>
<dbReference type="PANTHER" id="PTHR30288:SF0">
    <property type="entry name" value="FLAGELLAR HOOK-ASSOCIATED PROTEIN 2"/>
    <property type="match status" value="1"/>
</dbReference>
<dbReference type="PANTHER" id="PTHR30288">
    <property type="entry name" value="FLAGELLAR CAP/ASSEMBLY PROTEIN FLID"/>
    <property type="match status" value="1"/>
</dbReference>
<dbReference type="InterPro" id="IPR010809">
    <property type="entry name" value="FliD_C"/>
</dbReference>
<comment type="function">
    <text evidence="5">Required for morphogenesis and for the elongation of the flagellar filament by facilitating polymerization of the flagellin monomers at the tip of growing filament. Forms a capping structure, which prevents flagellin subunits (transported through the central channel of the flagellum) from leaking out without polymerization at the distal end.</text>
</comment>
<dbReference type="GO" id="GO:0007155">
    <property type="term" value="P:cell adhesion"/>
    <property type="evidence" value="ECO:0007669"/>
    <property type="project" value="InterPro"/>
</dbReference>
<keyword evidence="8" id="KW-0969">Cilium</keyword>
<evidence type="ECO:0000313" key="8">
    <source>
        <dbReference type="EMBL" id="NYG33388.1"/>
    </source>
</evidence>
<evidence type="ECO:0000256" key="2">
    <source>
        <dbReference type="ARBA" id="ARBA00011255"/>
    </source>
</evidence>
<comment type="caution">
    <text evidence="8">The sequence shown here is derived from an EMBL/GenBank/DDBJ whole genome shotgun (WGS) entry which is preliminary data.</text>
</comment>
<organism evidence="8 9">
    <name type="scientific">Sphaerotilus montanus</name>
    <dbReference type="NCBI Taxonomy" id="522889"/>
    <lineage>
        <taxon>Bacteria</taxon>
        <taxon>Pseudomonadati</taxon>
        <taxon>Pseudomonadota</taxon>
        <taxon>Betaproteobacteria</taxon>
        <taxon>Burkholderiales</taxon>
        <taxon>Sphaerotilaceae</taxon>
        <taxon>Sphaerotilus</taxon>
    </lineage>
</organism>
<keyword evidence="4 5" id="KW-0975">Bacterial flagellum</keyword>
<evidence type="ECO:0000256" key="3">
    <source>
        <dbReference type="ARBA" id="ARBA00023054"/>
    </source>
</evidence>
<feature type="domain" description="Flagellar hook-associated protein 2 N-terminal" evidence="6">
    <location>
        <begin position="11"/>
        <end position="109"/>
    </location>
</feature>
<evidence type="ECO:0000313" key="9">
    <source>
        <dbReference type="Proteomes" id="UP000518288"/>
    </source>
</evidence>
<evidence type="ECO:0000259" key="6">
    <source>
        <dbReference type="Pfam" id="PF02465"/>
    </source>
</evidence>
<keyword evidence="5" id="KW-0964">Secreted</keyword>
<keyword evidence="3" id="KW-0175">Coiled coil</keyword>
<sequence>MASITSSGLGSGLDVTSIISQLMTIEKQPLIALNTQQSSINAKISSFGKIQNAIGTLRDKSAAINSTELWGRTATTLSDASVATVTSVSGQSGVAGSHTLQIDALAAAQTVSSTAFSSNAALLSEGTVTIDIGSWTGSSPSTAFTAKSGTSSVSISIGSGETSLGSIRDKINAAGAGVTAGIVNDASGARLTLRSTATGEENAFRISVTETSDDGNAATGLSALAYNAMAPSSPMMLSQNARNARAVIDGISITSTSNTLDGVIEGVSIKLNKTTSAVDMSVVADFSDIKTKISDFMTAYNGLVDQIKTETKYDPETKTAGKLQSDRTAVGLLNKMQSLLYQEFSGTDSGSLKRLSDIGLSINATGRLELKSSKLESALTNPDQVKALLNGGNTNDSTAVTGFMKRFRVFADAAQGTEGPLETRTTGLKSQLKQVTDRQGVLDLRYQSVEARLKKQYDSLDQRMSSINGLSNSVSLMIKQLYG</sequence>
<dbReference type="Pfam" id="PF02465">
    <property type="entry name" value="FliD_N"/>
    <property type="match status" value="1"/>
</dbReference>
<evidence type="ECO:0000256" key="1">
    <source>
        <dbReference type="ARBA" id="ARBA00009764"/>
    </source>
</evidence>
<dbReference type="Pfam" id="PF07196">
    <property type="entry name" value="Flagellin_IN"/>
    <property type="match status" value="1"/>
</dbReference>
<dbReference type="GO" id="GO:0071973">
    <property type="term" value="P:bacterial-type flagellum-dependent cell motility"/>
    <property type="evidence" value="ECO:0007669"/>
    <property type="project" value="TreeGrafter"/>
</dbReference>
<comment type="subcellular location">
    <subcellularLocation>
        <location evidence="5">Secreted</location>
    </subcellularLocation>
    <subcellularLocation>
        <location evidence="5">Bacterial flagellum</location>
    </subcellularLocation>
</comment>
<comment type="subunit">
    <text evidence="2 5">Homopentamer.</text>
</comment>
<dbReference type="InterPro" id="IPR040026">
    <property type="entry name" value="FliD"/>
</dbReference>
<evidence type="ECO:0000256" key="5">
    <source>
        <dbReference type="RuleBase" id="RU362066"/>
    </source>
</evidence>
<dbReference type="GO" id="GO:0009424">
    <property type="term" value="C:bacterial-type flagellum hook"/>
    <property type="evidence" value="ECO:0007669"/>
    <property type="project" value="UniProtKB-UniRule"/>
</dbReference>